<dbReference type="PANTHER" id="PTHR34557:SF1">
    <property type="entry name" value="PHYTOCHROMOBILIN:FERREDOXIN OXIDOREDUCTASE, CHLOROPLASTIC"/>
    <property type="match status" value="1"/>
</dbReference>
<dbReference type="RefSeq" id="WP_393011505.1">
    <property type="nucleotide sequence ID" value="NZ_JAZAQF010000034.1"/>
</dbReference>
<dbReference type="InterPro" id="IPR022870">
    <property type="entry name" value="Ferredoxin_bilin_OxRdtase"/>
</dbReference>
<keyword evidence="4 6" id="KW-0560">Oxidoreductase</keyword>
<gene>
    <name evidence="6" type="primary">pcyA</name>
    <name evidence="7" type="ORF">VPK24_06500</name>
</gene>
<evidence type="ECO:0000256" key="1">
    <source>
        <dbReference type="ARBA" id="ARBA00006908"/>
    </source>
</evidence>
<dbReference type="HAMAP" id="MF_00618">
    <property type="entry name" value="Ferredoxin_bilin_red"/>
    <property type="match status" value="1"/>
</dbReference>
<dbReference type="Proteomes" id="UP001604335">
    <property type="component" value="Unassembled WGS sequence"/>
</dbReference>
<comment type="caution">
    <text evidence="7">The sequence shown here is derived from an EMBL/GenBank/DDBJ whole genome shotgun (WGS) entry which is preliminary data.</text>
</comment>
<comment type="catalytic activity">
    <reaction evidence="5 6">
        <text>(2R,3Z)-phycocyanobilin + 4 oxidized [2Fe-2S]-[ferredoxin] = biliverdin IXalpha + 4 reduced [2Fe-2S]-[ferredoxin] + 4 H(+)</text>
        <dbReference type="Rhea" id="RHEA:15309"/>
        <dbReference type="Rhea" id="RHEA-COMP:10000"/>
        <dbReference type="Rhea" id="RHEA-COMP:10001"/>
        <dbReference type="ChEBI" id="CHEBI:15378"/>
        <dbReference type="ChEBI" id="CHEBI:33737"/>
        <dbReference type="ChEBI" id="CHEBI:33738"/>
        <dbReference type="ChEBI" id="CHEBI:57437"/>
        <dbReference type="ChEBI" id="CHEBI:57991"/>
        <dbReference type="EC" id="1.3.7.5"/>
    </reaction>
</comment>
<dbReference type="GO" id="GO:0050620">
    <property type="term" value="F:phycocyanobilin:ferredoxin oxidoreductase activity"/>
    <property type="evidence" value="ECO:0007669"/>
    <property type="project" value="UniProtKB-EC"/>
</dbReference>
<dbReference type="EMBL" id="JAZAQF010000034">
    <property type="protein sequence ID" value="MFG3817282.1"/>
    <property type="molecule type" value="Genomic_DNA"/>
</dbReference>
<reference evidence="8" key="1">
    <citation type="journal article" date="2024" name="Algal Res.">
        <title>Biochemical, toxicological and genomic investigation of a high-biomass producing Limnothrix strain isolated from Italian shallow drinking water reservoir.</title>
        <authorList>
            <person name="Simonazzi M."/>
            <person name="Shishido T.K."/>
            <person name="Delbaje E."/>
            <person name="Wahlsten M."/>
            <person name="Fewer D.P."/>
            <person name="Sivonen K."/>
            <person name="Pezzolesi L."/>
            <person name="Pistocchi R."/>
        </authorList>
    </citation>
    <scope>NUCLEOTIDE SEQUENCE [LARGE SCALE GENOMIC DNA]</scope>
    <source>
        <strain evidence="8">LRLZ20PSL1</strain>
    </source>
</reference>
<dbReference type="InterPro" id="IPR009249">
    <property type="entry name" value="Ferredoxin-dep_bilin_Rdtase"/>
</dbReference>
<evidence type="ECO:0000256" key="2">
    <source>
        <dbReference type="ARBA" id="ARBA00012716"/>
    </source>
</evidence>
<proteinExistence type="inferred from homology"/>
<evidence type="ECO:0000313" key="7">
    <source>
        <dbReference type="EMBL" id="MFG3817282.1"/>
    </source>
</evidence>
<dbReference type="PANTHER" id="PTHR34557">
    <property type="entry name" value="PHYTOCHROMOBILIN:FERREDOXIN OXIDOREDUCTASE, CHLOROPLASTIC"/>
    <property type="match status" value="1"/>
</dbReference>
<dbReference type="EC" id="1.3.7.5" evidence="2 6"/>
<evidence type="ECO:0000256" key="4">
    <source>
        <dbReference type="ARBA" id="ARBA00023002"/>
    </source>
</evidence>
<evidence type="ECO:0000256" key="6">
    <source>
        <dbReference type="HAMAP-Rule" id="MF_00618"/>
    </source>
</evidence>
<dbReference type="NCBIfam" id="NF002760">
    <property type="entry name" value="PRK02816.1"/>
    <property type="match status" value="1"/>
</dbReference>
<keyword evidence="8" id="KW-1185">Reference proteome</keyword>
<sequence>MTSEMSLETPIKPGSLRDRLHPTITAVANAIEQIWQSELNLEPYQMPEDLGYVEGTLEGEKLIIENRCYQTREFRKIHLELAQVGSALDILHCVMFPRSTFALPMFGSDLVAGRGQLSMAIADLSPVMDDRALPSPYDQALSALPELVFSQERTFPSWGTIFSAHCLFVRSENAQEEAQIVTRIGDFLRLHCQQAIALSPTEDAAEIAAIEMGQRRYCQQQLQNDKTRRVLEKAFGADWADRYMTTVLFDVV</sequence>
<evidence type="ECO:0000313" key="8">
    <source>
        <dbReference type="Proteomes" id="UP001604335"/>
    </source>
</evidence>
<dbReference type="Pfam" id="PF05996">
    <property type="entry name" value="Fe_bilin_red"/>
    <property type="match status" value="1"/>
</dbReference>
<comment type="function">
    <text evidence="6">Catalyzes the four-electron reduction of biliverdin IX-alpha (2-electron reduction at both the A and D rings); the reaction proceeds via an isolatable 2-electron intermediate, 181,182-dihydrobiliverdin.</text>
</comment>
<accession>A0ABW7C806</accession>
<dbReference type="Gene3D" id="3.40.1500.20">
    <property type="match status" value="1"/>
</dbReference>
<protein>
    <recommendedName>
        <fullName evidence="3 6">Phycocyanobilin:ferredoxin oxidoreductase</fullName>
        <ecNumber evidence="2 6">1.3.7.5</ecNumber>
    </recommendedName>
</protein>
<evidence type="ECO:0000256" key="5">
    <source>
        <dbReference type="ARBA" id="ARBA00049084"/>
    </source>
</evidence>
<comment type="similarity">
    <text evidence="1 6">Belongs to the HY2 family.</text>
</comment>
<evidence type="ECO:0000256" key="3">
    <source>
        <dbReference type="ARBA" id="ARBA00016783"/>
    </source>
</evidence>
<name>A0ABW7C806_9CYAN</name>
<organism evidence="7 8">
    <name type="scientific">Limnothrix redekei LRLZ20PSL1</name>
    <dbReference type="NCBI Taxonomy" id="3112953"/>
    <lineage>
        <taxon>Bacteria</taxon>
        <taxon>Bacillati</taxon>
        <taxon>Cyanobacteriota</taxon>
        <taxon>Cyanophyceae</taxon>
        <taxon>Pseudanabaenales</taxon>
        <taxon>Pseudanabaenaceae</taxon>
        <taxon>Limnothrix</taxon>
    </lineage>
</organism>